<evidence type="ECO:0000313" key="3">
    <source>
        <dbReference type="Proteomes" id="UP000596742"/>
    </source>
</evidence>
<dbReference type="Pfam" id="PF00665">
    <property type="entry name" value="rve"/>
    <property type="match status" value="1"/>
</dbReference>
<gene>
    <name evidence="2" type="ORF">MGAL_10B092409</name>
</gene>
<evidence type="ECO:0000259" key="1">
    <source>
        <dbReference type="PROSITE" id="PS50994"/>
    </source>
</evidence>
<dbReference type="InterPro" id="IPR012337">
    <property type="entry name" value="RNaseH-like_sf"/>
</dbReference>
<dbReference type="GO" id="GO:0015074">
    <property type="term" value="P:DNA integration"/>
    <property type="evidence" value="ECO:0007669"/>
    <property type="project" value="InterPro"/>
</dbReference>
<comment type="caution">
    <text evidence="2">The sequence shown here is derived from an EMBL/GenBank/DDBJ whole genome shotgun (WGS) entry which is preliminary data.</text>
</comment>
<dbReference type="PROSITE" id="PS50994">
    <property type="entry name" value="INTEGRASE"/>
    <property type="match status" value="1"/>
</dbReference>
<dbReference type="PANTHER" id="PTHR37984">
    <property type="entry name" value="PROTEIN CBG26694"/>
    <property type="match status" value="1"/>
</dbReference>
<dbReference type="EMBL" id="UYJE01006291">
    <property type="protein sequence ID" value="VDI44764.1"/>
    <property type="molecule type" value="Genomic_DNA"/>
</dbReference>
<dbReference type="AlphaFoldDB" id="A0A8B6F7N9"/>
<sequence length="107" mass="12407">MDFTVLEKSSDGRENVLVLTDVFTKFTQAFPTRDQKATTVAKVLVKDWFLKLGIPKRLHSDQGRNFEGVVIRELCRIYMTLRNHAQHRTNQKETLKLRDSIGPCMID</sequence>
<name>A0A8B6F7N9_MYTGA</name>
<dbReference type="SUPFAM" id="SSF53098">
    <property type="entry name" value="Ribonuclease H-like"/>
    <property type="match status" value="1"/>
</dbReference>
<dbReference type="OrthoDB" id="6138037at2759"/>
<dbReference type="Proteomes" id="UP000596742">
    <property type="component" value="Unassembled WGS sequence"/>
</dbReference>
<organism evidence="2 3">
    <name type="scientific">Mytilus galloprovincialis</name>
    <name type="common">Mediterranean mussel</name>
    <dbReference type="NCBI Taxonomy" id="29158"/>
    <lineage>
        <taxon>Eukaryota</taxon>
        <taxon>Metazoa</taxon>
        <taxon>Spiralia</taxon>
        <taxon>Lophotrochozoa</taxon>
        <taxon>Mollusca</taxon>
        <taxon>Bivalvia</taxon>
        <taxon>Autobranchia</taxon>
        <taxon>Pteriomorphia</taxon>
        <taxon>Mytilida</taxon>
        <taxon>Mytiloidea</taxon>
        <taxon>Mytilidae</taxon>
        <taxon>Mytilinae</taxon>
        <taxon>Mytilus</taxon>
    </lineage>
</organism>
<dbReference type="GO" id="GO:0003676">
    <property type="term" value="F:nucleic acid binding"/>
    <property type="evidence" value="ECO:0007669"/>
    <property type="project" value="InterPro"/>
</dbReference>
<keyword evidence="3" id="KW-1185">Reference proteome</keyword>
<reference evidence="2" key="1">
    <citation type="submission" date="2018-11" db="EMBL/GenBank/DDBJ databases">
        <authorList>
            <person name="Alioto T."/>
            <person name="Alioto T."/>
        </authorList>
    </citation>
    <scope>NUCLEOTIDE SEQUENCE</scope>
</reference>
<feature type="domain" description="Integrase catalytic" evidence="1">
    <location>
        <begin position="1"/>
        <end position="78"/>
    </location>
</feature>
<dbReference type="Gene3D" id="3.30.420.10">
    <property type="entry name" value="Ribonuclease H-like superfamily/Ribonuclease H"/>
    <property type="match status" value="1"/>
</dbReference>
<dbReference type="PANTHER" id="PTHR37984:SF15">
    <property type="entry name" value="INTEGRASE CATALYTIC DOMAIN-CONTAINING PROTEIN"/>
    <property type="match status" value="1"/>
</dbReference>
<evidence type="ECO:0000313" key="2">
    <source>
        <dbReference type="EMBL" id="VDI44764.1"/>
    </source>
</evidence>
<dbReference type="InterPro" id="IPR050951">
    <property type="entry name" value="Retrovirus_Pol_polyprotein"/>
</dbReference>
<proteinExistence type="predicted"/>
<dbReference type="InterPro" id="IPR001584">
    <property type="entry name" value="Integrase_cat-core"/>
</dbReference>
<protein>
    <recommendedName>
        <fullName evidence="1">Integrase catalytic domain-containing protein</fullName>
    </recommendedName>
</protein>
<accession>A0A8B6F7N9</accession>
<dbReference type="InterPro" id="IPR036397">
    <property type="entry name" value="RNaseH_sf"/>
</dbReference>